<dbReference type="Proteomes" id="UP000241394">
    <property type="component" value="Chromosome LG8"/>
</dbReference>
<dbReference type="GO" id="GO:0045944">
    <property type="term" value="P:positive regulation of transcription by RNA polymerase II"/>
    <property type="evidence" value="ECO:0007669"/>
    <property type="project" value="TreeGrafter"/>
</dbReference>
<dbReference type="Gene3D" id="3.40.50.10190">
    <property type="entry name" value="BRCT domain"/>
    <property type="match status" value="2"/>
</dbReference>
<keyword evidence="4" id="KW-1185">Reference proteome</keyword>
<dbReference type="SMART" id="SM00292">
    <property type="entry name" value="BRCT"/>
    <property type="match status" value="2"/>
</dbReference>
<feature type="region of interest" description="Disordered" evidence="1">
    <location>
        <begin position="776"/>
        <end position="803"/>
    </location>
</feature>
<dbReference type="GO" id="GO:0005634">
    <property type="term" value="C:nucleus"/>
    <property type="evidence" value="ECO:0007669"/>
    <property type="project" value="TreeGrafter"/>
</dbReference>
<reference evidence="3 4" key="1">
    <citation type="submission" date="2017-07" db="EMBL/GenBank/DDBJ databases">
        <title>An improved, manually edited Actinidia chinensis var. chinensis (kiwifruit) genome highlights the challenges associated with draft genomes and gene prediction in plants.</title>
        <authorList>
            <person name="Pilkington S."/>
            <person name="Crowhurst R."/>
            <person name="Hilario E."/>
            <person name="Nardozza S."/>
            <person name="Fraser L."/>
            <person name="Peng Y."/>
            <person name="Gunaseelan K."/>
            <person name="Simpson R."/>
            <person name="Tahir J."/>
            <person name="Deroles S."/>
            <person name="Templeton K."/>
            <person name="Luo Z."/>
            <person name="Davy M."/>
            <person name="Cheng C."/>
            <person name="Mcneilage M."/>
            <person name="Scaglione D."/>
            <person name="Liu Y."/>
            <person name="Zhang Q."/>
            <person name="Datson P."/>
            <person name="De Silva N."/>
            <person name="Gardiner S."/>
            <person name="Bassett H."/>
            <person name="Chagne D."/>
            <person name="Mccallum J."/>
            <person name="Dzierzon H."/>
            <person name="Deng C."/>
            <person name="Wang Y.-Y."/>
            <person name="Barron N."/>
            <person name="Manako K."/>
            <person name="Bowen J."/>
            <person name="Foster T."/>
            <person name="Erridge Z."/>
            <person name="Tiffin H."/>
            <person name="Waite C."/>
            <person name="Davies K."/>
            <person name="Grierson E."/>
            <person name="Laing W."/>
            <person name="Kirk R."/>
            <person name="Chen X."/>
            <person name="Wood M."/>
            <person name="Montefiori M."/>
            <person name="Brummell D."/>
            <person name="Schwinn K."/>
            <person name="Catanach A."/>
            <person name="Fullerton C."/>
            <person name="Li D."/>
            <person name="Meiyalaghan S."/>
            <person name="Nieuwenhuizen N."/>
            <person name="Read N."/>
            <person name="Prakash R."/>
            <person name="Hunter D."/>
            <person name="Zhang H."/>
            <person name="Mckenzie M."/>
            <person name="Knabel M."/>
            <person name="Harris A."/>
            <person name="Allan A."/>
            <person name="Chen A."/>
            <person name="Janssen B."/>
            <person name="Plunkett B."/>
            <person name="Dwamena C."/>
            <person name="Voogd C."/>
            <person name="Leif D."/>
            <person name="Lafferty D."/>
            <person name="Souleyre E."/>
            <person name="Varkonyi-Gasic E."/>
            <person name="Gambi F."/>
            <person name="Hanley J."/>
            <person name="Yao J.-L."/>
            <person name="Cheung J."/>
            <person name="David K."/>
            <person name="Warren B."/>
            <person name="Marsh K."/>
            <person name="Snowden K."/>
            <person name="Lin-Wang K."/>
            <person name="Brian L."/>
            <person name="Martinez-Sanchez M."/>
            <person name="Wang M."/>
            <person name="Ileperuma N."/>
            <person name="Macnee N."/>
            <person name="Campin R."/>
            <person name="Mcatee P."/>
            <person name="Drummond R."/>
            <person name="Espley R."/>
            <person name="Ireland H."/>
            <person name="Wu R."/>
            <person name="Atkinson R."/>
            <person name="Karunairetnam S."/>
            <person name="Bulley S."/>
            <person name="Chunkath S."/>
            <person name="Hanley Z."/>
            <person name="Storey R."/>
            <person name="Thrimawithana A."/>
            <person name="Thomson S."/>
            <person name="David C."/>
            <person name="Testolin R."/>
        </authorList>
    </citation>
    <scope>NUCLEOTIDE SEQUENCE [LARGE SCALE GENOMIC DNA]</scope>
    <source>
        <strain evidence="4">cv. Red5</strain>
        <tissue evidence="3">Young leaf</tissue>
    </source>
</reference>
<dbReference type="OrthoDB" id="646980at2759"/>
<organism evidence="3 4">
    <name type="scientific">Actinidia chinensis var. chinensis</name>
    <name type="common">Chinese soft-hair kiwi</name>
    <dbReference type="NCBI Taxonomy" id="1590841"/>
    <lineage>
        <taxon>Eukaryota</taxon>
        <taxon>Viridiplantae</taxon>
        <taxon>Streptophyta</taxon>
        <taxon>Embryophyta</taxon>
        <taxon>Tracheophyta</taxon>
        <taxon>Spermatophyta</taxon>
        <taxon>Magnoliopsida</taxon>
        <taxon>eudicotyledons</taxon>
        <taxon>Gunneridae</taxon>
        <taxon>Pentapetalae</taxon>
        <taxon>asterids</taxon>
        <taxon>Ericales</taxon>
        <taxon>Actinidiaceae</taxon>
        <taxon>Actinidia</taxon>
    </lineage>
</organism>
<evidence type="ECO:0000256" key="1">
    <source>
        <dbReference type="SAM" id="MobiDB-lite"/>
    </source>
</evidence>
<dbReference type="EMBL" id="NKQK01000008">
    <property type="protein sequence ID" value="PSS24375.1"/>
    <property type="molecule type" value="Genomic_DNA"/>
</dbReference>
<accession>A0A2R6RA02</accession>
<comment type="caution">
    <text evidence="3">The sequence shown here is derived from an EMBL/GenBank/DDBJ whole genome shotgun (WGS) entry which is preliminary data.</text>
</comment>
<dbReference type="AlphaFoldDB" id="A0A2R6RA02"/>
<dbReference type="GO" id="GO:0042393">
    <property type="term" value="F:histone binding"/>
    <property type="evidence" value="ECO:0007669"/>
    <property type="project" value="TreeGrafter"/>
</dbReference>
<dbReference type="PANTHER" id="PTHR15321">
    <property type="entry name" value="TUMOR SUPPRESSOR P53-BINDING PROTEIN 1"/>
    <property type="match status" value="1"/>
</dbReference>
<protein>
    <submittedName>
        <fullName evidence="3">Tumor suppressor p53-binding protein like</fullName>
    </submittedName>
</protein>
<dbReference type="OMA" id="CVNCAFI"/>
<evidence type="ECO:0000313" key="3">
    <source>
        <dbReference type="EMBL" id="PSS24375.1"/>
    </source>
</evidence>
<dbReference type="InterPro" id="IPR001357">
    <property type="entry name" value="BRCT_dom"/>
</dbReference>
<feature type="compositionally biased region" description="Polar residues" evidence="1">
    <location>
        <begin position="792"/>
        <end position="803"/>
    </location>
</feature>
<dbReference type="Gramene" id="PSS24375">
    <property type="protein sequence ID" value="PSS24375"/>
    <property type="gene ID" value="CEY00_Acc16991"/>
</dbReference>
<dbReference type="PROSITE" id="PS50172">
    <property type="entry name" value="BRCT"/>
    <property type="match status" value="2"/>
</dbReference>
<evidence type="ECO:0000313" key="4">
    <source>
        <dbReference type="Proteomes" id="UP000241394"/>
    </source>
</evidence>
<gene>
    <name evidence="3" type="ORF">CEY00_Acc16991</name>
</gene>
<evidence type="ECO:0000259" key="2">
    <source>
        <dbReference type="PROSITE" id="PS50172"/>
    </source>
</evidence>
<dbReference type="GO" id="GO:0000077">
    <property type="term" value="P:DNA damage checkpoint signaling"/>
    <property type="evidence" value="ECO:0007669"/>
    <property type="project" value="TreeGrafter"/>
</dbReference>
<dbReference type="STRING" id="1590841.A0A2R6RA02"/>
<feature type="domain" description="BRCT" evidence="2">
    <location>
        <begin position="890"/>
        <end position="994"/>
    </location>
</feature>
<feature type="domain" description="BRCT" evidence="2">
    <location>
        <begin position="1014"/>
        <end position="1108"/>
    </location>
</feature>
<name>A0A2R6RA02_ACTCC</name>
<dbReference type="PANTHER" id="PTHR15321:SF3">
    <property type="entry name" value="TP53-BINDING PROTEIN 1"/>
    <property type="match status" value="1"/>
</dbReference>
<dbReference type="InterPro" id="IPR047252">
    <property type="entry name" value="TP53BP1-like"/>
</dbReference>
<dbReference type="InterPro" id="IPR036420">
    <property type="entry name" value="BRCT_dom_sf"/>
</dbReference>
<dbReference type="Pfam" id="PF18428">
    <property type="entry name" value="BRCT_3"/>
    <property type="match status" value="1"/>
</dbReference>
<reference evidence="4" key="2">
    <citation type="journal article" date="2018" name="BMC Genomics">
        <title>A manually annotated Actinidia chinensis var. chinensis (kiwifruit) genome highlights the challenges associated with draft genomes and gene prediction in plants.</title>
        <authorList>
            <person name="Pilkington S.M."/>
            <person name="Crowhurst R."/>
            <person name="Hilario E."/>
            <person name="Nardozza S."/>
            <person name="Fraser L."/>
            <person name="Peng Y."/>
            <person name="Gunaseelan K."/>
            <person name="Simpson R."/>
            <person name="Tahir J."/>
            <person name="Deroles S.C."/>
            <person name="Templeton K."/>
            <person name="Luo Z."/>
            <person name="Davy M."/>
            <person name="Cheng C."/>
            <person name="McNeilage M."/>
            <person name="Scaglione D."/>
            <person name="Liu Y."/>
            <person name="Zhang Q."/>
            <person name="Datson P."/>
            <person name="De Silva N."/>
            <person name="Gardiner S.E."/>
            <person name="Bassett H."/>
            <person name="Chagne D."/>
            <person name="McCallum J."/>
            <person name="Dzierzon H."/>
            <person name="Deng C."/>
            <person name="Wang Y.Y."/>
            <person name="Barron L."/>
            <person name="Manako K."/>
            <person name="Bowen J."/>
            <person name="Foster T.M."/>
            <person name="Erridge Z.A."/>
            <person name="Tiffin H."/>
            <person name="Waite C.N."/>
            <person name="Davies K.M."/>
            <person name="Grierson E.P."/>
            <person name="Laing W.A."/>
            <person name="Kirk R."/>
            <person name="Chen X."/>
            <person name="Wood M."/>
            <person name="Montefiori M."/>
            <person name="Brummell D.A."/>
            <person name="Schwinn K.E."/>
            <person name="Catanach A."/>
            <person name="Fullerton C."/>
            <person name="Li D."/>
            <person name="Meiyalaghan S."/>
            <person name="Nieuwenhuizen N."/>
            <person name="Read N."/>
            <person name="Prakash R."/>
            <person name="Hunter D."/>
            <person name="Zhang H."/>
            <person name="McKenzie M."/>
            <person name="Knabel M."/>
            <person name="Harris A."/>
            <person name="Allan A.C."/>
            <person name="Gleave A."/>
            <person name="Chen A."/>
            <person name="Janssen B.J."/>
            <person name="Plunkett B."/>
            <person name="Ampomah-Dwamena C."/>
            <person name="Voogd C."/>
            <person name="Leif D."/>
            <person name="Lafferty D."/>
            <person name="Souleyre E.J.F."/>
            <person name="Varkonyi-Gasic E."/>
            <person name="Gambi F."/>
            <person name="Hanley J."/>
            <person name="Yao J.L."/>
            <person name="Cheung J."/>
            <person name="David K.M."/>
            <person name="Warren B."/>
            <person name="Marsh K."/>
            <person name="Snowden K.C."/>
            <person name="Lin-Wang K."/>
            <person name="Brian L."/>
            <person name="Martinez-Sanchez M."/>
            <person name="Wang M."/>
            <person name="Ileperuma N."/>
            <person name="Macnee N."/>
            <person name="Campin R."/>
            <person name="McAtee P."/>
            <person name="Drummond R.S.M."/>
            <person name="Espley R.V."/>
            <person name="Ireland H.S."/>
            <person name="Wu R."/>
            <person name="Atkinson R.G."/>
            <person name="Karunairetnam S."/>
            <person name="Bulley S."/>
            <person name="Chunkath S."/>
            <person name="Hanley Z."/>
            <person name="Storey R."/>
            <person name="Thrimawithana A.H."/>
            <person name="Thomson S."/>
            <person name="David C."/>
            <person name="Testolin R."/>
            <person name="Huang H."/>
            <person name="Hellens R.P."/>
            <person name="Schaffer R.J."/>
        </authorList>
    </citation>
    <scope>NUCLEOTIDE SEQUENCE [LARGE SCALE GENOMIC DNA]</scope>
    <source>
        <strain evidence="4">cv. Red5</strain>
    </source>
</reference>
<dbReference type="SUPFAM" id="SSF52113">
    <property type="entry name" value="BRCT domain"/>
    <property type="match status" value="2"/>
</dbReference>
<dbReference type="FunFam" id="3.40.50.10190:FF:000081">
    <property type="entry name" value="BRCA1 C Terminus domain containing protein expressed"/>
    <property type="match status" value="1"/>
</dbReference>
<proteinExistence type="predicted"/>
<sequence length="1136" mass="126520">MPGPKTWVRLPQVSILLQTQIISSEGSERCAYICCQQVGTLLPFQISMGSLRVGFRRPQFSEEVAWLPAWLQQHHAQGQGESFDVEDQTTLHQTFTNVNTGKDATLSSPDEGRYKSCHLLLSGDDNSPASLAPSSGNQVVDFHLHLSADGTSQNMPSSLMDTPQAGRIVSNNVLSMKQSEVSAGQEERENQFKMDYNVGAVNFPSMTSQQEISDNICPPSVAKAKDVKMNHEENIGYPSVSDINEAVEFSIAASEALVIYNMFKNLSCTKSSAAVAILEVSLRVKQARLEGLEDFFHCSAEDIDETFILSDLDESNMAEAYEDVGLSVSNLDNPYACASAISQVKGRLISENHYDCDDKYKYECHGAPKVDCDDISTDVLDMANQEERVFPVVVLDVDRQRKLIDDPNVGLNTFILASHNDSMRHCSALENSDVSAMAKGVNFAMENITSFPHQANLNSSPPAWSYGNETKRDEKLTIVGPDRFQSRWLGGWMWKKEINASALVENNNAKIVAKFLVGETSYLSESADIAPDENSFVQKQDKGSHMASQSSIPSEGLHNRVDEAVLFSQDVVRSSSLSSVDPLCSVVPCSISSENDWSTLVENPNDEVDAGKCYRPASEYCNVNLQRTSNSSTFVYKEREAFSTINCEVPQPTVRRQLTSLRTYSKLLPQCSTFFESDNIYFSHLFPSEYSSGLLSAKQNMACKRGLIELPSLHKCSTAGEIEKNNQTLVVQNVLSDLMNQKRSRDETAKDGTRLQVHKEEDRCLPLILNRGKRSHLHASKETLQDLGGEKNPQQSALQKSYVDPQSKNLQKEAFQCKVDCGFEVPARKRVCFSEFGIQLLQKNDIQKLQSACKGSMTRSGKRLRHSNPMFKPVAQEIEKRQTNGLAKIVKRMIFRNVEFLLTGFTSQKEKEIESVIRKYGGIVLADVPSPPSSRGKRSSRLRLQQLPIVLCSRKLETTKFLYGCAVNTYILNVNWLTDSIAASCALPPDKYVIIGNYVGEKCTVIGRPLCRNNHNYIFDRVGVVLHGKHNFCNRLAKVVKHGGGQVFKSLQRLVQNLDAEKISVGTIIVEDESMTSRHLKHCASEGKIPMMPVSWIINSLHAGKRLPFLENKHYSPLPTIKILEFPSSMALSQEI</sequence>
<dbReference type="InParanoid" id="A0A2R6RA02"/>